<evidence type="ECO:0000256" key="1">
    <source>
        <dbReference type="SAM" id="Phobius"/>
    </source>
</evidence>
<evidence type="ECO:0000313" key="3">
    <source>
        <dbReference type="Proteomes" id="UP001458880"/>
    </source>
</evidence>
<evidence type="ECO:0000313" key="2">
    <source>
        <dbReference type="EMBL" id="KAK9695647.1"/>
    </source>
</evidence>
<keyword evidence="1" id="KW-0812">Transmembrane</keyword>
<protein>
    <submittedName>
        <fullName evidence="2">Uncharacterized protein</fullName>
    </submittedName>
</protein>
<keyword evidence="1" id="KW-0472">Membrane</keyword>
<proteinExistence type="predicted"/>
<name>A0AAW1IZ32_POPJA</name>
<sequence>MVLLGPMLISHTILLPLLGPMLISHTILLPLVNTMANLNLNLDQADQSLQLRIADFKNDPEKMRQVNEFLNELFESAKTEAQSRQSKHKSHLDAFGLQNGTRRIGAWSSRARTSARTFANRVFTAICNCTNTVKSAVVNRN</sequence>
<organism evidence="2 3">
    <name type="scientific">Popillia japonica</name>
    <name type="common">Japanese beetle</name>
    <dbReference type="NCBI Taxonomy" id="7064"/>
    <lineage>
        <taxon>Eukaryota</taxon>
        <taxon>Metazoa</taxon>
        <taxon>Ecdysozoa</taxon>
        <taxon>Arthropoda</taxon>
        <taxon>Hexapoda</taxon>
        <taxon>Insecta</taxon>
        <taxon>Pterygota</taxon>
        <taxon>Neoptera</taxon>
        <taxon>Endopterygota</taxon>
        <taxon>Coleoptera</taxon>
        <taxon>Polyphaga</taxon>
        <taxon>Scarabaeiformia</taxon>
        <taxon>Scarabaeidae</taxon>
        <taxon>Rutelinae</taxon>
        <taxon>Popillia</taxon>
    </lineage>
</organism>
<accession>A0AAW1IZ32</accession>
<dbReference type="Proteomes" id="UP001458880">
    <property type="component" value="Unassembled WGS sequence"/>
</dbReference>
<dbReference type="AlphaFoldDB" id="A0AAW1IZ32"/>
<reference evidence="2 3" key="1">
    <citation type="journal article" date="2024" name="BMC Genomics">
        <title>De novo assembly and annotation of Popillia japonica's genome with initial clues to its potential as an invasive pest.</title>
        <authorList>
            <person name="Cucini C."/>
            <person name="Boschi S."/>
            <person name="Funari R."/>
            <person name="Cardaioli E."/>
            <person name="Iannotti N."/>
            <person name="Marturano G."/>
            <person name="Paoli F."/>
            <person name="Bruttini M."/>
            <person name="Carapelli A."/>
            <person name="Frati F."/>
            <person name="Nardi F."/>
        </authorList>
    </citation>
    <scope>NUCLEOTIDE SEQUENCE [LARGE SCALE GENOMIC DNA]</scope>
    <source>
        <strain evidence="2">DMR45628</strain>
    </source>
</reference>
<feature type="transmembrane region" description="Helical" evidence="1">
    <location>
        <begin position="12"/>
        <end position="32"/>
    </location>
</feature>
<keyword evidence="1" id="KW-1133">Transmembrane helix</keyword>
<keyword evidence="3" id="KW-1185">Reference proteome</keyword>
<comment type="caution">
    <text evidence="2">The sequence shown here is derived from an EMBL/GenBank/DDBJ whole genome shotgun (WGS) entry which is preliminary data.</text>
</comment>
<gene>
    <name evidence="2" type="ORF">QE152_g32424</name>
</gene>
<dbReference type="EMBL" id="JASPKY010000475">
    <property type="protein sequence ID" value="KAK9695647.1"/>
    <property type="molecule type" value="Genomic_DNA"/>
</dbReference>